<protein>
    <submittedName>
        <fullName evidence="2">ComF family protein</fullName>
    </submittedName>
</protein>
<dbReference type="Proteomes" id="UP000199305">
    <property type="component" value="Unassembled WGS sequence"/>
</dbReference>
<dbReference type="STRING" id="658219.SAMN05216212_2573"/>
<dbReference type="PANTHER" id="PTHR47505">
    <property type="entry name" value="DNA UTILIZATION PROTEIN YHGH"/>
    <property type="match status" value="1"/>
</dbReference>
<gene>
    <name evidence="2" type="ORF">SAMN05216212_2573</name>
</gene>
<proteinExistence type="predicted"/>
<evidence type="ECO:0000259" key="1">
    <source>
        <dbReference type="Pfam" id="PF18912"/>
    </source>
</evidence>
<dbReference type="PANTHER" id="PTHR47505:SF1">
    <property type="entry name" value="DNA UTILIZATION PROTEIN YHGH"/>
    <property type="match status" value="1"/>
</dbReference>
<dbReference type="SUPFAM" id="SSF53271">
    <property type="entry name" value="PRTase-like"/>
    <property type="match status" value="1"/>
</dbReference>
<dbReference type="InterPro" id="IPR029057">
    <property type="entry name" value="PRTase-like"/>
</dbReference>
<name>A0A1G9CNQ5_9GAMM</name>
<dbReference type="OrthoDB" id="9793412at2"/>
<keyword evidence="3" id="KW-1185">Reference proteome</keyword>
<dbReference type="AlphaFoldDB" id="A0A1G9CNQ5"/>
<dbReference type="EMBL" id="FNFH01000005">
    <property type="protein sequence ID" value="SDK53219.1"/>
    <property type="molecule type" value="Genomic_DNA"/>
</dbReference>
<sequence>MVYRVIARFLSRRLALCLLCHGPAGNEAGICRACAAELPVLGSACPRCALPLPTAAACPGCLRRPPAIGAARCAWHYAYPVAQLIRRFKHDGDLAAGHSLGLLAARQLRPVEPLPDLLVPVPLHWRRRWQRGFNQAELVAEALGRAWQLPVGRRVMCRIRAGASQQALDRRQRLANLRDSFSVRGKVQGLRIGLVDDVITTGATLDAAAAALLDSGALSISAYALARTP</sequence>
<evidence type="ECO:0000313" key="2">
    <source>
        <dbReference type="EMBL" id="SDK53219.1"/>
    </source>
</evidence>
<accession>A0A1G9CNQ5</accession>
<dbReference type="InterPro" id="IPR051910">
    <property type="entry name" value="ComF/GntX_DNA_util-trans"/>
</dbReference>
<dbReference type="Pfam" id="PF18912">
    <property type="entry name" value="DZR_2"/>
    <property type="match status" value="1"/>
</dbReference>
<evidence type="ECO:0000313" key="3">
    <source>
        <dbReference type="Proteomes" id="UP000199305"/>
    </source>
</evidence>
<feature type="domain" description="Double zinc ribbon" evidence="1">
    <location>
        <begin position="17"/>
        <end position="62"/>
    </location>
</feature>
<reference evidence="3" key="1">
    <citation type="submission" date="2016-10" db="EMBL/GenBank/DDBJ databases">
        <authorList>
            <person name="Varghese N."/>
            <person name="Submissions S."/>
        </authorList>
    </citation>
    <scope>NUCLEOTIDE SEQUENCE [LARGE SCALE GENOMIC DNA]</scope>
    <source>
        <strain evidence="3">CGMCC 1.10658</strain>
    </source>
</reference>
<organism evidence="2 3">
    <name type="scientific">Microbulbifer yueqingensis</name>
    <dbReference type="NCBI Taxonomy" id="658219"/>
    <lineage>
        <taxon>Bacteria</taxon>
        <taxon>Pseudomonadati</taxon>
        <taxon>Pseudomonadota</taxon>
        <taxon>Gammaproteobacteria</taxon>
        <taxon>Cellvibrionales</taxon>
        <taxon>Microbulbiferaceae</taxon>
        <taxon>Microbulbifer</taxon>
    </lineage>
</organism>
<dbReference type="Gene3D" id="3.40.50.2020">
    <property type="match status" value="1"/>
</dbReference>
<dbReference type="InterPro" id="IPR044005">
    <property type="entry name" value="DZR_2"/>
</dbReference>